<proteinExistence type="predicted"/>
<dbReference type="AlphaFoldDB" id="A0A1N7L7H3"/>
<keyword evidence="2" id="KW-0732">Signal</keyword>
<dbReference type="Proteomes" id="UP000186684">
    <property type="component" value="Unassembled WGS sequence"/>
</dbReference>
<dbReference type="STRING" id="633194.SAMN05421759_102447"/>
<dbReference type="OrthoDB" id="7856719at2"/>
<sequence>MLRATLVAAALSAAFTLPVAAIAQTAATAPEVTMLGRGYFPNKLHVGAEGTVVFHNAGFRPMAATAIDESWGTGWVFPGQRVTVVLPPEGALVYNSRLNVLSALDPLFYELPEGHHEGMIVVGDADDLVAADGSPLDEDTLFALYGAPTHDTDGDGDLDGYDWSEMLTDPEDRPWAATDGDDDGTEVSTASN</sequence>
<dbReference type="PROSITE" id="PS00018">
    <property type="entry name" value="EF_HAND_1"/>
    <property type="match status" value="1"/>
</dbReference>
<gene>
    <name evidence="3" type="ORF">SAMN05421759_102447</name>
</gene>
<feature type="region of interest" description="Disordered" evidence="1">
    <location>
        <begin position="153"/>
        <end position="192"/>
    </location>
</feature>
<name>A0A1N7L7H3_9RHOB</name>
<evidence type="ECO:0000313" key="3">
    <source>
        <dbReference type="EMBL" id="SIS69788.1"/>
    </source>
</evidence>
<protein>
    <recommendedName>
        <fullName evidence="5">Plastocyanin</fullName>
    </recommendedName>
</protein>
<evidence type="ECO:0000256" key="2">
    <source>
        <dbReference type="SAM" id="SignalP"/>
    </source>
</evidence>
<dbReference type="EMBL" id="FTOQ01000002">
    <property type="protein sequence ID" value="SIS69788.1"/>
    <property type="molecule type" value="Genomic_DNA"/>
</dbReference>
<dbReference type="InterPro" id="IPR018247">
    <property type="entry name" value="EF_Hand_1_Ca_BS"/>
</dbReference>
<dbReference type="SUPFAM" id="SSF49503">
    <property type="entry name" value="Cupredoxins"/>
    <property type="match status" value="1"/>
</dbReference>
<evidence type="ECO:0000256" key="1">
    <source>
        <dbReference type="SAM" id="MobiDB-lite"/>
    </source>
</evidence>
<keyword evidence="4" id="KW-1185">Reference proteome</keyword>
<evidence type="ECO:0008006" key="5">
    <source>
        <dbReference type="Google" id="ProtNLM"/>
    </source>
</evidence>
<feature type="chain" id="PRO_5012026386" description="Plastocyanin" evidence="2">
    <location>
        <begin position="24"/>
        <end position="192"/>
    </location>
</feature>
<reference evidence="4" key="1">
    <citation type="submission" date="2017-01" db="EMBL/GenBank/DDBJ databases">
        <authorList>
            <person name="Varghese N."/>
            <person name="Submissions S."/>
        </authorList>
    </citation>
    <scope>NUCLEOTIDE SEQUENCE [LARGE SCALE GENOMIC DNA]</scope>
    <source>
        <strain evidence="4">DSM 29430</strain>
    </source>
</reference>
<accession>A0A1N7L7H3</accession>
<dbReference type="InterPro" id="IPR008972">
    <property type="entry name" value="Cupredoxin"/>
</dbReference>
<evidence type="ECO:0000313" key="4">
    <source>
        <dbReference type="Proteomes" id="UP000186684"/>
    </source>
</evidence>
<organism evidence="3 4">
    <name type="scientific">Roseivivax lentus</name>
    <dbReference type="NCBI Taxonomy" id="633194"/>
    <lineage>
        <taxon>Bacteria</taxon>
        <taxon>Pseudomonadati</taxon>
        <taxon>Pseudomonadota</taxon>
        <taxon>Alphaproteobacteria</taxon>
        <taxon>Rhodobacterales</taxon>
        <taxon>Roseobacteraceae</taxon>
        <taxon>Roseivivax</taxon>
    </lineage>
</organism>
<feature type="signal peptide" evidence="2">
    <location>
        <begin position="1"/>
        <end position="23"/>
    </location>
</feature>
<dbReference type="RefSeq" id="WP_076445908.1">
    <property type="nucleotide sequence ID" value="NZ_FTOQ01000002.1"/>
</dbReference>